<feature type="compositionally biased region" description="Polar residues" evidence="1">
    <location>
        <begin position="119"/>
        <end position="129"/>
    </location>
</feature>
<comment type="caution">
    <text evidence="3">The sequence shown here is derived from an EMBL/GenBank/DDBJ whole genome shotgun (WGS) entry which is preliminary data.</text>
</comment>
<evidence type="ECO:0000313" key="3">
    <source>
        <dbReference type="EMBL" id="MFB9903588.1"/>
    </source>
</evidence>
<keyword evidence="2" id="KW-0732">Signal</keyword>
<dbReference type="Proteomes" id="UP001589693">
    <property type="component" value="Unassembled WGS sequence"/>
</dbReference>
<feature type="region of interest" description="Disordered" evidence="1">
    <location>
        <begin position="118"/>
        <end position="155"/>
    </location>
</feature>
<evidence type="ECO:0000256" key="1">
    <source>
        <dbReference type="SAM" id="MobiDB-lite"/>
    </source>
</evidence>
<evidence type="ECO:0000256" key="2">
    <source>
        <dbReference type="SAM" id="SignalP"/>
    </source>
</evidence>
<organism evidence="3 4">
    <name type="scientific">Allokutzneria oryzae</name>
    <dbReference type="NCBI Taxonomy" id="1378989"/>
    <lineage>
        <taxon>Bacteria</taxon>
        <taxon>Bacillati</taxon>
        <taxon>Actinomycetota</taxon>
        <taxon>Actinomycetes</taxon>
        <taxon>Pseudonocardiales</taxon>
        <taxon>Pseudonocardiaceae</taxon>
        <taxon>Allokutzneria</taxon>
    </lineage>
</organism>
<dbReference type="RefSeq" id="WP_377850729.1">
    <property type="nucleotide sequence ID" value="NZ_JBHLZU010000005.1"/>
</dbReference>
<feature type="compositionally biased region" description="Basic and acidic residues" evidence="1">
    <location>
        <begin position="141"/>
        <end position="152"/>
    </location>
</feature>
<dbReference type="EMBL" id="JBHLZU010000005">
    <property type="protein sequence ID" value="MFB9903588.1"/>
    <property type="molecule type" value="Genomic_DNA"/>
</dbReference>
<feature type="signal peptide" evidence="2">
    <location>
        <begin position="1"/>
        <end position="30"/>
    </location>
</feature>
<evidence type="ECO:0000313" key="4">
    <source>
        <dbReference type="Proteomes" id="UP001589693"/>
    </source>
</evidence>
<gene>
    <name evidence="3" type="ORF">ACFFQA_06540</name>
</gene>
<accession>A0ABV5ZRT4</accession>
<protein>
    <submittedName>
        <fullName evidence="3">Uncharacterized protein</fullName>
    </submittedName>
</protein>
<reference evidence="3 4" key="1">
    <citation type="submission" date="2024-09" db="EMBL/GenBank/DDBJ databases">
        <authorList>
            <person name="Sun Q."/>
            <person name="Mori K."/>
        </authorList>
    </citation>
    <scope>NUCLEOTIDE SEQUENCE [LARGE SCALE GENOMIC DNA]</scope>
    <source>
        <strain evidence="3 4">TBRC 7907</strain>
    </source>
</reference>
<sequence>MSPSRISKLLAVAALGALAGPLALSGPALAAPGTPWVAVDNQSKEHGKFQSGLDFDSAASGWAVGDVTDHTSGKTTAYIKRWDGAKWTDFAAGDLAGKGVALNQVASVSATEAWATGMTMPQQQRQRQFARSPRPGSGLSYRDRQGVHHADATTDQAAAGAPYVLTRWDGKQWASVAAPQPAAGKDATVVDVERIGDQAWAVGVEQKVDPQTGAPSEQQAFLDRYVAGKVQRAELPKELTAKPSSLLSLTGAGPNDVWLSGVFPTPEKDTPFAAHWDGKAFTVTELPVPAEFPNGWNADQIATMGGTVYVAGRSLYTDGTLTTGYRYDGKAWSAWTDRGLFEINDLSVRTDNGAMIAGGWPSGTSNISQYASFDGKAWTSHEQPKELAGKDGQVLGVAYLPGTDRAMGVGYTNDDSEWGGNYYITANKS</sequence>
<feature type="chain" id="PRO_5046830261" evidence="2">
    <location>
        <begin position="31"/>
        <end position="429"/>
    </location>
</feature>
<proteinExistence type="predicted"/>
<keyword evidence="4" id="KW-1185">Reference proteome</keyword>
<name>A0ABV5ZRT4_9PSEU</name>